<accession>A0AAE0KTZ3</accession>
<dbReference type="EMBL" id="LGRX02017780">
    <property type="protein sequence ID" value="KAK3260374.1"/>
    <property type="molecule type" value="Genomic_DNA"/>
</dbReference>
<sequence>MVFGHSIGEPGDDGSSSSPQPLLFLQPRPESSPTITSPTRPSPSQRRSGSELSRTPTRSRPQTSRTPTRSRHPSSGRQASAKHFVALGISPKPESTGGRPHSSRSPMGETRTRLRFPAGPSEAASRGVPASPPGFAPSPVRAPESRASVDGGLSFNERFPPPFGEERLHNWRQEAETVRGQVQGLLRKQKFVGSKDAWRSEHSQTSANNAFHLSTAPVCDAVPVDFDLSGDPALNMEASTTDTPLSAMQIKMEAASHLPYPNKWRSPEASSPPPASQPAIKHEVLGKFEPLFTSAGTSSPPPNALRPTG</sequence>
<proteinExistence type="predicted"/>
<name>A0AAE0KTZ3_9CHLO</name>
<feature type="region of interest" description="Disordered" evidence="1">
    <location>
        <begin position="1"/>
        <end position="165"/>
    </location>
</feature>
<evidence type="ECO:0000313" key="2">
    <source>
        <dbReference type="EMBL" id="KAK3260374.1"/>
    </source>
</evidence>
<dbReference type="AlphaFoldDB" id="A0AAE0KTZ3"/>
<dbReference type="Proteomes" id="UP001190700">
    <property type="component" value="Unassembled WGS sequence"/>
</dbReference>
<reference evidence="2 3" key="1">
    <citation type="journal article" date="2015" name="Genome Biol. Evol.">
        <title>Comparative Genomics of a Bacterivorous Green Alga Reveals Evolutionary Causalities and Consequences of Phago-Mixotrophic Mode of Nutrition.</title>
        <authorList>
            <person name="Burns J.A."/>
            <person name="Paasch A."/>
            <person name="Narechania A."/>
            <person name="Kim E."/>
        </authorList>
    </citation>
    <scope>NUCLEOTIDE SEQUENCE [LARGE SCALE GENOMIC DNA]</scope>
    <source>
        <strain evidence="2 3">PLY_AMNH</strain>
    </source>
</reference>
<protein>
    <submittedName>
        <fullName evidence="2">Uncharacterized protein</fullName>
    </submittedName>
</protein>
<keyword evidence="3" id="KW-1185">Reference proteome</keyword>
<feature type="compositionally biased region" description="Pro residues" evidence="1">
    <location>
        <begin position="299"/>
        <end position="309"/>
    </location>
</feature>
<organism evidence="2 3">
    <name type="scientific">Cymbomonas tetramitiformis</name>
    <dbReference type="NCBI Taxonomy" id="36881"/>
    <lineage>
        <taxon>Eukaryota</taxon>
        <taxon>Viridiplantae</taxon>
        <taxon>Chlorophyta</taxon>
        <taxon>Pyramimonadophyceae</taxon>
        <taxon>Pyramimonadales</taxon>
        <taxon>Pyramimonadaceae</taxon>
        <taxon>Cymbomonas</taxon>
    </lineage>
</organism>
<evidence type="ECO:0000313" key="3">
    <source>
        <dbReference type="Proteomes" id="UP001190700"/>
    </source>
</evidence>
<feature type="region of interest" description="Disordered" evidence="1">
    <location>
        <begin position="258"/>
        <end position="309"/>
    </location>
</feature>
<gene>
    <name evidence="2" type="ORF">CYMTET_30665</name>
</gene>
<feature type="compositionally biased region" description="Low complexity" evidence="1">
    <location>
        <begin position="13"/>
        <end position="67"/>
    </location>
</feature>
<comment type="caution">
    <text evidence="2">The sequence shown here is derived from an EMBL/GenBank/DDBJ whole genome shotgun (WGS) entry which is preliminary data.</text>
</comment>
<evidence type="ECO:0000256" key="1">
    <source>
        <dbReference type="SAM" id="MobiDB-lite"/>
    </source>
</evidence>